<dbReference type="InterPro" id="IPR050898">
    <property type="entry name" value="Plant_acyltransferase"/>
</dbReference>
<evidence type="ECO:0000256" key="2">
    <source>
        <dbReference type="SAM" id="MobiDB-lite"/>
    </source>
</evidence>
<gene>
    <name evidence="3" type="ORF">HU200_052750</name>
</gene>
<comment type="caution">
    <text evidence="3">The sequence shown here is derived from an EMBL/GenBank/DDBJ whole genome shotgun (WGS) entry which is preliminary data.</text>
</comment>
<organism evidence="3 4">
    <name type="scientific">Digitaria exilis</name>
    <dbReference type="NCBI Taxonomy" id="1010633"/>
    <lineage>
        <taxon>Eukaryota</taxon>
        <taxon>Viridiplantae</taxon>
        <taxon>Streptophyta</taxon>
        <taxon>Embryophyta</taxon>
        <taxon>Tracheophyta</taxon>
        <taxon>Spermatophyta</taxon>
        <taxon>Magnoliopsida</taxon>
        <taxon>Liliopsida</taxon>
        <taxon>Poales</taxon>
        <taxon>Poaceae</taxon>
        <taxon>PACMAD clade</taxon>
        <taxon>Panicoideae</taxon>
        <taxon>Panicodae</taxon>
        <taxon>Paniceae</taxon>
        <taxon>Anthephorinae</taxon>
        <taxon>Digitaria</taxon>
    </lineage>
</organism>
<dbReference type="AlphaFoldDB" id="A0A835AN76"/>
<dbReference type="InterPro" id="IPR023213">
    <property type="entry name" value="CAT-like_dom_sf"/>
</dbReference>
<proteinExistence type="inferred from homology"/>
<dbReference type="PANTHER" id="PTHR31147">
    <property type="entry name" value="ACYL TRANSFERASE 4"/>
    <property type="match status" value="1"/>
</dbReference>
<evidence type="ECO:0000313" key="4">
    <source>
        <dbReference type="Proteomes" id="UP000636709"/>
    </source>
</evidence>
<dbReference type="Pfam" id="PF02458">
    <property type="entry name" value="Transferase"/>
    <property type="match status" value="1"/>
</dbReference>
<evidence type="ECO:0000256" key="1">
    <source>
        <dbReference type="ARBA" id="ARBA00009861"/>
    </source>
</evidence>
<dbReference type="Gene3D" id="3.30.559.10">
    <property type="entry name" value="Chloramphenicol acetyltransferase-like domain"/>
    <property type="match status" value="1"/>
</dbReference>
<feature type="compositionally biased region" description="Gly residues" evidence="2">
    <location>
        <begin position="252"/>
        <end position="264"/>
    </location>
</feature>
<dbReference type="GO" id="GO:0016747">
    <property type="term" value="F:acyltransferase activity, transferring groups other than amino-acyl groups"/>
    <property type="evidence" value="ECO:0007669"/>
    <property type="project" value="UniProtKB-ARBA"/>
</dbReference>
<protein>
    <submittedName>
        <fullName evidence="3">Uncharacterized protein</fullName>
    </submittedName>
</protein>
<evidence type="ECO:0000313" key="3">
    <source>
        <dbReference type="EMBL" id="KAF8667550.1"/>
    </source>
</evidence>
<dbReference type="PANTHER" id="PTHR31147:SF61">
    <property type="entry name" value="ACYL TRANSFERASE 15"/>
    <property type="match status" value="1"/>
</dbReference>
<feature type="region of interest" description="Disordered" evidence="2">
    <location>
        <begin position="243"/>
        <end position="265"/>
    </location>
</feature>
<dbReference type="OrthoDB" id="5559111at2759"/>
<reference evidence="3" key="1">
    <citation type="submission" date="2020-07" db="EMBL/GenBank/DDBJ databases">
        <title>Genome sequence and genetic diversity analysis of an under-domesticated orphan crop, white fonio (Digitaria exilis).</title>
        <authorList>
            <person name="Bennetzen J.L."/>
            <person name="Chen S."/>
            <person name="Ma X."/>
            <person name="Wang X."/>
            <person name="Yssel A.E.J."/>
            <person name="Chaluvadi S.R."/>
            <person name="Johnson M."/>
            <person name="Gangashetty P."/>
            <person name="Hamidou F."/>
            <person name="Sanogo M.D."/>
            <person name="Zwaenepoel A."/>
            <person name="Wallace J."/>
            <person name="Van De Peer Y."/>
            <person name="Van Deynze A."/>
        </authorList>
    </citation>
    <scope>NUCLEOTIDE SEQUENCE</scope>
    <source>
        <tissue evidence="3">Leaves</tissue>
    </source>
</reference>
<sequence length="335" mass="36059">MRGTIKLTSFGRFFVKVPTTALLVFEHLGTEATETIKRALSQALVLYYPFAGRIISSGANSDEEFSIRCTGEGVEFVAASVDYSLQEAKIFDESTEAKALLDDLAMVYPDDGSYGSSYFPILSVQVTKFSCGGLVFGLTCNHAIADGTGTGIARGSPSPSVVPPRLDEAVSNFPYPPTNPMRDAIVMYPDSKEMEFIVPLDVTIPSALINRIKAESHGCQPCTTFEVVLAVLWRMIKRGKDQLRDKDDKMGNGKGGGDGGGGGSGEEEVMVDFGSGAPARVMFHARRMPFLVPTCVMYPPCKGKDGVNLLSVAVKEEHADVFLGELAKLEDAMTL</sequence>
<comment type="similarity">
    <text evidence="1">Belongs to the plant acyltransferase family.</text>
</comment>
<accession>A0A835AN76</accession>
<keyword evidence="4" id="KW-1185">Reference proteome</keyword>
<name>A0A835AN76_9POAL</name>
<dbReference type="EMBL" id="JACEFO010002299">
    <property type="protein sequence ID" value="KAF8667550.1"/>
    <property type="molecule type" value="Genomic_DNA"/>
</dbReference>
<dbReference type="Proteomes" id="UP000636709">
    <property type="component" value="Unassembled WGS sequence"/>
</dbReference>